<name>A0A0B0PTW1_GOSAR</name>
<evidence type="ECO:0000313" key="1">
    <source>
        <dbReference type="EMBL" id="KHG29918.1"/>
    </source>
</evidence>
<sequence>MDNCKYDMYRLVLKIINMVT</sequence>
<accession>A0A0B0PTW1</accession>
<dbReference type="Proteomes" id="UP000032142">
    <property type="component" value="Unassembled WGS sequence"/>
</dbReference>
<evidence type="ECO:0000313" key="2">
    <source>
        <dbReference type="Proteomes" id="UP000032142"/>
    </source>
</evidence>
<organism evidence="1 2">
    <name type="scientific">Gossypium arboreum</name>
    <name type="common">Tree cotton</name>
    <name type="synonym">Gossypium nanking</name>
    <dbReference type="NCBI Taxonomy" id="29729"/>
    <lineage>
        <taxon>Eukaryota</taxon>
        <taxon>Viridiplantae</taxon>
        <taxon>Streptophyta</taxon>
        <taxon>Embryophyta</taxon>
        <taxon>Tracheophyta</taxon>
        <taxon>Spermatophyta</taxon>
        <taxon>Magnoliopsida</taxon>
        <taxon>eudicotyledons</taxon>
        <taxon>Gunneridae</taxon>
        <taxon>Pentapetalae</taxon>
        <taxon>rosids</taxon>
        <taxon>malvids</taxon>
        <taxon>Malvales</taxon>
        <taxon>Malvaceae</taxon>
        <taxon>Malvoideae</taxon>
        <taxon>Gossypium</taxon>
    </lineage>
</organism>
<protein>
    <submittedName>
        <fullName evidence="1">Uncharacterized protein</fullName>
    </submittedName>
</protein>
<proteinExistence type="predicted"/>
<gene>
    <name evidence="1" type="ORF">F383_16309</name>
</gene>
<keyword evidence="2" id="KW-1185">Reference proteome</keyword>
<reference evidence="2" key="1">
    <citation type="submission" date="2014-09" db="EMBL/GenBank/DDBJ databases">
        <authorList>
            <person name="Mudge J."/>
            <person name="Ramaraj T."/>
            <person name="Lindquist I.E."/>
            <person name="Bharti A.K."/>
            <person name="Sundararajan A."/>
            <person name="Cameron C.T."/>
            <person name="Woodward J.E."/>
            <person name="May G.D."/>
            <person name="Brubaker C."/>
            <person name="Broadhvest J."/>
            <person name="Wilkins T.A."/>
        </authorList>
    </citation>
    <scope>NUCLEOTIDE SEQUENCE</scope>
    <source>
        <strain evidence="2">cv. AKA8401</strain>
    </source>
</reference>
<dbReference type="AlphaFoldDB" id="A0A0B0PTW1"/>
<dbReference type="EMBL" id="KN453212">
    <property type="protein sequence ID" value="KHG29918.1"/>
    <property type="molecule type" value="Genomic_DNA"/>
</dbReference>